<sequence>MTLKKSKPRPNDPRPCGSGRKLRTATAAGKEA</sequence>
<feature type="region of interest" description="Disordered" evidence="1">
    <location>
        <begin position="1"/>
        <end position="32"/>
    </location>
</feature>
<accession>A0A0F9MAX4</accession>
<evidence type="ECO:0000256" key="1">
    <source>
        <dbReference type="SAM" id="MobiDB-lite"/>
    </source>
</evidence>
<organism evidence="2">
    <name type="scientific">marine sediment metagenome</name>
    <dbReference type="NCBI Taxonomy" id="412755"/>
    <lineage>
        <taxon>unclassified sequences</taxon>
        <taxon>metagenomes</taxon>
        <taxon>ecological metagenomes</taxon>
    </lineage>
</organism>
<gene>
    <name evidence="2" type="ORF">LCGC14_1482770</name>
</gene>
<comment type="caution">
    <text evidence="2">The sequence shown here is derived from an EMBL/GenBank/DDBJ whole genome shotgun (WGS) entry which is preliminary data.</text>
</comment>
<dbReference type="EMBL" id="LAZR01010564">
    <property type="protein sequence ID" value="KKM66282.1"/>
    <property type="molecule type" value="Genomic_DNA"/>
</dbReference>
<reference evidence="2" key="1">
    <citation type="journal article" date="2015" name="Nature">
        <title>Complex archaea that bridge the gap between prokaryotes and eukaryotes.</title>
        <authorList>
            <person name="Spang A."/>
            <person name="Saw J.H."/>
            <person name="Jorgensen S.L."/>
            <person name="Zaremba-Niedzwiedzka K."/>
            <person name="Martijn J."/>
            <person name="Lind A.E."/>
            <person name="van Eijk R."/>
            <person name="Schleper C."/>
            <person name="Guy L."/>
            <person name="Ettema T.J."/>
        </authorList>
    </citation>
    <scope>NUCLEOTIDE SEQUENCE</scope>
</reference>
<dbReference type="AlphaFoldDB" id="A0A0F9MAX4"/>
<evidence type="ECO:0000313" key="2">
    <source>
        <dbReference type="EMBL" id="KKM66282.1"/>
    </source>
</evidence>
<name>A0A0F9MAX4_9ZZZZ</name>
<proteinExistence type="predicted"/>
<protein>
    <submittedName>
        <fullName evidence="2">Uncharacterized protein</fullName>
    </submittedName>
</protein>